<organism evidence="1 2">
    <name type="scientific">Coprinellus micaceus</name>
    <name type="common">Glistening ink-cap mushroom</name>
    <name type="synonym">Coprinus micaceus</name>
    <dbReference type="NCBI Taxonomy" id="71717"/>
    <lineage>
        <taxon>Eukaryota</taxon>
        <taxon>Fungi</taxon>
        <taxon>Dikarya</taxon>
        <taxon>Basidiomycota</taxon>
        <taxon>Agaricomycotina</taxon>
        <taxon>Agaricomycetes</taxon>
        <taxon>Agaricomycetidae</taxon>
        <taxon>Agaricales</taxon>
        <taxon>Agaricineae</taxon>
        <taxon>Psathyrellaceae</taxon>
        <taxon>Coprinellus</taxon>
    </lineage>
</organism>
<keyword evidence="2" id="KW-1185">Reference proteome</keyword>
<sequence length="327" mass="36981">MIWRECLQRHCEQNQLFSPSYGDLATVSEYKHAVTAPMRFTKSHDHATLSPGTCMTSTITKVQLDRDDFDFERDGWAAWVDTQIRDIYLIQGGRFILVWSNTSYEIWDLHDSVAAPKLVFSRTMGPEPIRGDYVCFKDLCSLPTAPSFSVLHDQVYSFVGHDVVSPDLCQPLVGARSMIYDIRCHQGGDPGPYGHQDGLPHLHRYRFILNPDEPTQSTLKLSQVLKCAYPDFNDMHLSSFIGYHQRCNGRLGVAWDGRLALSKPDPLVNTDTDTDLLKGSLQFLPFHGEQRMSSVSFCPASSRAVVHFKEIGDSGSLLTRLVLYEFL</sequence>
<protein>
    <submittedName>
        <fullName evidence="1">Uncharacterized protein</fullName>
    </submittedName>
</protein>
<dbReference type="AlphaFoldDB" id="A0A4Y7TXZ6"/>
<dbReference type="Proteomes" id="UP000298030">
    <property type="component" value="Unassembled WGS sequence"/>
</dbReference>
<evidence type="ECO:0000313" key="1">
    <source>
        <dbReference type="EMBL" id="TEB38698.1"/>
    </source>
</evidence>
<proteinExistence type="predicted"/>
<reference evidence="1 2" key="1">
    <citation type="journal article" date="2019" name="Nat. Ecol. Evol.">
        <title>Megaphylogeny resolves global patterns of mushroom evolution.</title>
        <authorList>
            <person name="Varga T."/>
            <person name="Krizsan K."/>
            <person name="Foldi C."/>
            <person name="Dima B."/>
            <person name="Sanchez-Garcia M."/>
            <person name="Sanchez-Ramirez S."/>
            <person name="Szollosi G.J."/>
            <person name="Szarkandi J.G."/>
            <person name="Papp V."/>
            <person name="Albert L."/>
            <person name="Andreopoulos W."/>
            <person name="Angelini C."/>
            <person name="Antonin V."/>
            <person name="Barry K.W."/>
            <person name="Bougher N.L."/>
            <person name="Buchanan P."/>
            <person name="Buyck B."/>
            <person name="Bense V."/>
            <person name="Catcheside P."/>
            <person name="Chovatia M."/>
            <person name="Cooper J."/>
            <person name="Damon W."/>
            <person name="Desjardin D."/>
            <person name="Finy P."/>
            <person name="Geml J."/>
            <person name="Haridas S."/>
            <person name="Hughes K."/>
            <person name="Justo A."/>
            <person name="Karasinski D."/>
            <person name="Kautmanova I."/>
            <person name="Kiss B."/>
            <person name="Kocsube S."/>
            <person name="Kotiranta H."/>
            <person name="LaButti K.M."/>
            <person name="Lechner B.E."/>
            <person name="Liimatainen K."/>
            <person name="Lipzen A."/>
            <person name="Lukacs Z."/>
            <person name="Mihaltcheva S."/>
            <person name="Morgado L.N."/>
            <person name="Niskanen T."/>
            <person name="Noordeloos M.E."/>
            <person name="Ohm R.A."/>
            <person name="Ortiz-Santana B."/>
            <person name="Ovrebo C."/>
            <person name="Racz N."/>
            <person name="Riley R."/>
            <person name="Savchenko A."/>
            <person name="Shiryaev A."/>
            <person name="Soop K."/>
            <person name="Spirin V."/>
            <person name="Szebenyi C."/>
            <person name="Tomsovsky M."/>
            <person name="Tulloss R.E."/>
            <person name="Uehling J."/>
            <person name="Grigoriev I.V."/>
            <person name="Vagvolgyi C."/>
            <person name="Papp T."/>
            <person name="Martin F.M."/>
            <person name="Miettinen O."/>
            <person name="Hibbett D.S."/>
            <person name="Nagy L.G."/>
        </authorList>
    </citation>
    <scope>NUCLEOTIDE SEQUENCE [LARGE SCALE GENOMIC DNA]</scope>
    <source>
        <strain evidence="1 2">FP101781</strain>
    </source>
</reference>
<dbReference type="EMBL" id="QPFP01000002">
    <property type="protein sequence ID" value="TEB38698.1"/>
    <property type="molecule type" value="Genomic_DNA"/>
</dbReference>
<accession>A0A4Y7TXZ6</accession>
<dbReference type="OrthoDB" id="10627463at2759"/>
<comment type="caution">
    <text evidence="1">The sequence shown here is derived from an EMBL/GenBank/DDBJ whole genome shotgun (WGS) entry which is preliminary data.</text>
</comment>
<name>A0A4Y7TXZ6_COPMI</name>
<evidence type="ECO:0000313" key="2">
    <source>
        <dbReference type="Proteomes" id="UP000298030"/>
    </source>
</evidence>
<gene>
    <name evidence="1" type="ORF">FA13DRAFT_1724628</name>
</gene>